<name>A0AAU9CVB3_9BACT</name>
<evidence type="ECO:0000313" key="1">
    <source>
        <dbReference type="EMBL" id="BDD10434.1"/>
    </source>
</evidence>
<protein>
    <submittedName>
        <fullName evidence="1">Uncharacterized protein</fullName>
    </submittedName>
</protein>
<gene>
    <name evidence="1" type="ORF">FUAX_28660</name>
</gene>
<proteinExistence type="predicted"/>
<organism evidence="1 2">
    <name type="scientific">Fulvitalea axinellae</name>
    <dbReference type="NCBI Taxonomy" id="1182444"/>
    <lineage>
        <taxon>Bacteria</taxon>
        <taxon>Pseudomonadati</taxon>
        <taxon>Bacteroidota</taxon>
        <taxon>Cytophagia</taxon>
        <taxon>Cytophagales</taxon>
        <taxon>Persicobacteraceae</taxon>
        <taxon>Fulvitalea</taxon>
    </lineage>
</organism>
<dbReference type="KEGG" id="fax:FUAX_28660"/>
<dbReference type="AlphaFoldDB" id="A0AAU9CVB3"/>
<accession>A0AAU9CVB3</accession>
<reference evidence="1 2" key="1">
    <citation type="submission" date="2021-12" db="EMBL/GenBank/DDBJ databases">
        <title>Genome sequencing of bacteria with rrn-lacking chromosome and rrn-plasmid.</title>
        <authorList>
            <person name="Anda M."/>
            <person name="Iwasaki W."/>
        </authorList>
    </citation>
    <scope>NUCLEOTIDE SEQUENCE [LARGE SCALE GENOMIC DNA]</scope>
    <source>
        <strain evidence="1 2">DSM 100852</strain>
    </source>
</reference>
<sequence>MKAIVFERHPAHQEDKVIQTFDSYDFEQTQNFIKTFDWEKVNSEAVEGIQSDEAKKVVGFALFYGHYRFEVLNLLELGFSVTVDSEEQEEICYSFYSLDSKSVIEILERFRLKDFTWIEEFETINEEKEMEEIEEQTKNTGLIPKVINWLANKLTGTSK</sequence>
<dbReference type="RefSeq" id="WP_338391990.1">
    <property type="nucleotide sequence ID" value="NZ_AP025314.1"/>
</dbReference>
<dbReference type="Proteomes" id="UP001348817">
    <property type="component" value="Chromosome"/>
</dbReference>
<keyword evidence="2" id="KW-1185">Reference proteome</keyword>
<dbReference type="EMBL" id="AP025314">
    <property type="protein sequence ID" value="BDD10434.1"/>
    <property type="molecule type" value="Genomic_DNA"/>
</dbReference>
<evidence type="ECO:0000313" key="2">
    <source>
        <dbReference type="Proteomes" id="UP001348817"/>
    </source>
</evidence>